<name>A0A2T3KUD9_PHOLD</name>
<keyword evidence="1" id="KW-0732">Signal</keyword>
<dbReference type="EMBL" id="PYNS01000012">
    <property type="protein sequence ID" value="PSV10417.1"/>
    <property type="molecule type" value="Genomic_DNA"/>
</dbReference>
<evidence type="ECO:0000313" key="3">
    <source>
        <dbReference type="Proteomes" id="UP000240530"/>
    </source>
</evidence>
<dbReference type="RefSeq" id="WP_107174865.1">
    <property type="nucleotide sequence ID" value="NZ_CP131586.1"/>
</dbReference>
<accession>A0A2T3KUD9</accession>
<evidence type="ECO:0000313" key="2">
    <source>
        <dbReference type="EMBL" id="PSV10417.1"/>
    </source>
</evidence>
<organism evidence="2 3">
    <name type="scientific">Photobacterium leiognathi subsp. mandapamensis</name>
    <name type="common">Photobacterium mandapamensis</name>
    <dbReference type="NCBI Taxonomy" id="48408"/>
    <lineage>
        <taxon>Bacteria</taxon>
        <taxon>Pseudomonadati</taxon>
        <taxon>Pseudomonadota</taxon>
        <taxon>Gammaproteobacteria</taxon>
        <taxon>Vibrionales</taxon>
        <taxon>Vibrionaceae</taxon>
        <taxon>Photobacterium</taxon>
    </lineage>
</organism>
<reference evidence="2 3" key="1">
    <citation type="submission" date="2018-03" db="EMBL/GenBank/DDBJ databases">
        <title>Whole genome sequencing of Histamine producing bacteria.</title>
        <authorList>
            <person name="Butler K."/>
        </authorList>
    </citation>
    <scope>NUCLEOTIDE SEQUENCE [LARGE SCALE GENOMIC DNA]</scope>
    <source>
        <strain evidence="2 3">Res.4.1</strain>
    </source>
</reference>
<proteinExistence type="predicted"/>
<dbReference type="Proteomes" id="UP000240530">
    <property type="component" value="Unassembled WGS sequence"/>
</dbReference>
<comment type="caution">
    <text evidence="2">The sequence shown here is derived from an EMBL/GenBank/DDBJ whole genome shotgun (WGS) entry which is preliminary data.</text>
</comment>
<protein>
    <submittedName>
        <fullName evidence="2">Uncharacterized protein</fullName>
    </submittedName>
</protein>
<evidence type="ECO:0000256" key="1">
    <source>
        <dbReference type="SAM" id="SignalP"/>
    </source>
</evidence>
<feature type="chain" id="PRO_5015529645" evidence="1">
    <location>
        <begin position="21"/>
        <end position="119"/>
    </location>
</feature>
<sequence>MKFKTTAFSLCLLGSFNSYADGIKVPITGNASVSSGFLSAVYVTRIGECGFVLQENDQKVLKNRAYQVRWNCSSSAGQLAFHQALSEYISNKRILVSFTDGIYNLKNLNSITSLTNPTL</sequence>
<dbReference type="AlphaFoldDB" id="A0A2T3KUD9"/>
<feature type="signal peptide" evidence="1">
    <location>
        <begin position="1"/>
        <end position="20"/>
    </location>
</feature>
<gene>
    <name evidence="2" type="ORF">C0W93_11885</name>
</gene>